<evidence type="ECO:0000313" key="2">
    <source>
        <dbReference type="Proteomes" id="UP000186868"/>
    </source>
</evidence>
<reference evidence="1 2" key="1">
    <citation type="submission" date="2016-11" db="EMBL/GenBank/DDBJ databases">
        <title>Draft Genome Sequences of Nine Cyanobacterial Strains from Diverse Habitats.</title>
        <authorList>
            <person name="Zhu T."/>
            <person name="Hou S."/>
            <person name="Lu X."/>
            <person name="Hess W.R."/>
        </authorList>
    </citation>
    <scope>NUCLEOTIDE SEQUENCE [LARGE SCALE GENOMIC DNA]</scope>
    <source>
        <strain evidence="1 2">NIES-593</strain>
    </source>
</reference>
<proteinExistence type="predicted"/>
<dbReference type="OrthoDB" id="428409at2"/>
<dbReference type="AlphaFoldDB" id="A0A1U7H8H5"/>
<dbReference type="RefSeq" id="WP_073601449.1">
    <property type="nucleotide sequence ID" value="NZ_MRCB01000040.1"/>
</dbReference>
<dbReference type="Proteomes" id="UP000186868">
    <property type="component" value="Unassembled WGS sequence"/>
</dbReference>
<name>A0A1U7H8H5_9CYAN</name>
<organism evidence="1 2">
    <name type="scientific">Hydrococcus rivularis NIES-593</name>
    <dbReference type="NCBI Taxonomy" id="1921803"/>
    <lineage>
        <taxon>Bacteria</taxon>
        <taxon>Bacillati</taxon>
        <taxon>Cyanobacteriota</taxon>
        <taxon>Cyanophyceae</taxon>
        <taxon>Pleurocapsales</taxon>
        <taxon>Hydrococcaceae</taxon>
        <taxon>Hydrococcus</taxon>
    </lineage>
</organism>
<evidence type="ECO:0000313" key="1">
    <source>
        <dbReference type="EMBL" id="OKH19477.1"/>
    </source>
</evidence>
<keyword evidence="2" id="KW-1185">Reference proteome</keyword>
<comment type="caution">
    <text evidence="1">The sequence shown here is derived from an EMBL/GenBank/DDBJ whole genome shotgun (WGS) entry which is preliminary data.</text>
</comment>
<dbReference type="EMBL" id="MRCB01000040">
    <property type="protein sequence ID" value="OKH19477.1"/>
    <property type="molecule type" value="Genomic_DNA"/>
</dbReference>
<accession>A0A1U7H8H5</accession>
<gene>
    <name evidence="1" type="ORF">NIES593_21010</name>
</gene>
<protein>
    <submittedName>
        <fullName evidence="1">Uncharacterized protein</fullName>
    </submittedName>
</protein>
<sequence>MKLPKLFLGTTLLAISSLSLSVRDLSAQEPEQQQLACFPLQVIGGSGEELSKTVSPPSVPLFNNNWNTDFAVDARADYDNYVATLTPEHDGEYSIKMYLKYSNNTTDKFYDQKVVLSAGQPLTISATPRRNEQPYQVNIFVGGLVSVGKTYRLTVEGCSQESFRFDTDPDERFDR</sequence>